<evidence type="ECO:0000313" key="7">
    <source>
        <dbReference type="Proteomes" id="UP001617427"/>
    </source>
</evidence>
<dbReference type="InterPro" id="IPR008995">
    <property type="entry name" value="Mo/tungstate-bd_C_term_dom"/>
</dbReference>
<dbReference type="PROSITE" id="PS00211">
    <property type="entry name" value="ABC_TRANSPORTER_1"/>
    <property type="match status" value="1"/>
</dbReference>
<dbReference type="NCBIfam" id="NF008653">
    <property type="entry name" value="PRK11650.1"/>
    <property type="match status" value="1"/>
</dbReference>
<dbReference type="RefSeq" id="WP_402699837.1">
    <property type="nucleotide sequence ID" value="NZ_JBIUZV010000004.1"/>
</dbReference>
<evidence type="ECO:0000313" key="6">
    <source>
        <dbReference type="EMBL" id="MFJ3045964.1"/>
    </source>
</evidence>
<keyword evidence="3" id="KW-0547">Nucleotide-binding</keyword>
<dbReference type="Gene3D" id="2.40.50.140">
    <property type="entry name" value="Nucleic acid-binding proteins"/>
    <property type="match status" value="1"/>
</dbReference>
<dbReference type="SUPFAM" id="SSF52540">
    <property type="entry name" value="P-loop containing nucleoside triphosphate hydrolases"/>
    <property type="match status" value="1"/>
</dbReference>
<accession>A0ABW8EXF9</accession>
<dbReference type="GO" id="GO:0005524">
    <property type="term" value="F:ATP binding"/>
    <property type="evidence" value="ECO:0007669"/>
    <property type="project" value="UniProtKB-KW"/>
</dbReference>
<name>A0ABW8EXF9_9BURK</name>
<dbReference type="InterPro" id="IPR017871">
    <property type="entry name" value="ABC_transporter-like_CS"/>
</dbReference>
<dbReference type="PROSITE" id="PS50893">
    <property type="entry name" value="ABC_TRANSPORTER_2"/>
    <property type="match status" value="1"/>
</dbReference>
<evidence type="ECO:0000259" key="5">
    <source>
        <dbReference type="PROSITE" id="PS50893"/>
    </source>
</evidence>
<evidence type="ECO:0000256" key="2">
    <source>
        <dbReference type="ARBA" id="ARBA00022475"/>
    </source>
</evidence>
<keyword evidence="4 6" id="KW-0067">ATP-binding</keyword>
<dbReference type="Pfam" id="PF08402">
    <property type="entry name" value="TOBE_2"/>
    <property type="match status" value="1"/>
</dbReference>
<dbReference type="InterPro" id="IPR012340">
    <property type="entry name" value="NA-bd_OB-fold"/>
</dbReference>
<dbReference type="EMBL" id="JBIUZV010000004">
    <property type="protein sequence ID" value="MFJ3045964.1"/>
    <property type="molecule type" value="Genomic_DNA"/>
</dbReference>
<dbReference type="InterPro" id="IPR047641">
    <property type="entry name" value="ABC_transpr_MalK/UgpC-like"/>
</dbReference>
<dbReference type="Gene3D" id="2.40.50.100">
    <property type="match status" value="1"/>
</dbReference>
<dbReference type="InterPro" id="IPR015855">
    <property type="entry name" value="ABC_transpr_MalK-like"/>
</dbReference>
<feature type="domain" description="ABC transporter" evidence="5">
    <location>
        <begin position="4"/>
        <end position="235"/>
    </location>
</feature>
<keyword evidence="2" id="KW-1003">Cell membrane</keyword>
<reference evidence="6 7" key="1">
    <citation type="submission" date="2024-10" db="EMBL/GenBank/DDBJ databases">
        <title>The Natural Products Discovery Center: Release of the First 8490 Sequenced Strains for Exploring Actinobacteria Biosynthetic Diversity.</title>
        <authorList>
            <person name="Kalkreuter E."/>
            <person name="Kautsar S.A."/>
            <person name="Yang D."/>
            <person name="Bader C.D."/>
            <person name="Teijaro C.N."/>
            <person name="Fluegel L."/>
            <person name="Davis C.M."/>
            <person name="Simpson J.R."/>
            <person name="Lauterbach L."/>
            <person name="Steele A.D."/>
            <person name="Gui C."/>
            <person name="Meng S."/>
            <person name="Li G."/>
            <person name="Viehrig K."/>
            <person name="Ye F."/>
            <person name="Su P."/>
            <person name="Kiefer A.F."/>
            <person name="Nichols A."/>
            <person name="Cepeda A.J."/>
            <person name="Yan W."/>
            <person name="Fan B."/>
            <person name="Jiang Y."/>
            <person name="Adhikari A."/>
            <person name="Zheng C.-J."/>
            <person name="Schuster L."/>
            <person name="Cowan T.M."/>
            <person name="Smanski M.J."/>
            <person name="Chevrette M.G."/>
            <person name="De Carvalho L.P.S."/>
            <person name="Shen B."/>
        </authorList>
    </citation>
    <scope>NUCLEOTIDE SEQUENCE [LARGE SCALE GENOMIC DNA]</scope>
    <source>
        <strain evidence="6 7">NPDC087045</strain>
    </source>
</reference>
<sequence>MANVSIENLRKSYDGRANVLADLNLDIRDGEFCVLVGPSGCGKSTLLRMLCGLEDISGGQLAIGGKVVNHLPPAERGIAMVFQSYALYPHMTVYKNMAFGLKVAGSSKADIDERIRHAAGILKIDHLLDRLPRELSGGQRQRVAIGRAIVRKPRLFLFDEPLSNLDAALRVQTRLEIAKLHKELAATIVYVTHDQVEAMTLGDKIVVMHDGRIQQAGTPLELYQHPQNLFVAGFIGSPKMNLLPGTVTHVAPDGLRVEIAGGAQLHADVATDAVKPGDKVTLGLRAEQIREHAQGSEHFSGTVNLVEHLGEANFIYLTLDGGQDIVVRGDGNRDLDIGEHLELSADSHAFHVFDAQGQALRRLKPGNLQSSRRH</sequence>
<dbReference type="PANTHER" id="PTHR43875:SF3">
    <property type="entry name" value="MALTOSE_MALTODEXTRIN IMPORT ATP-BINDING PROTEIN MALK"/>
    <property type="match status" value="1"/>
</dbReference>
<keyword evidence="1" id="KW-0813">Transport</keyword>
<dbReference type="Gene3D" id="3.40.50.300">
    <property type="entry name" value="P-loop containing nucleotide triphosphate hydrolases"/>
    <property type="match status" value="1"/>
</dbReference>
<dbReference type="SUPFAM" id="SSF50331">
    <property type="entry name" value="MOP-like"/>
    <property type="match status" value="1"/>
</dbReference>
<dbReference type="Proteomes" id="UP001617427">
    <property type="component" value="Unassembled WGS sequence"/>
</dbReference>
<dbReference type="Pfam" id="PF00005">
    <property type="entry name" value="ABC_tran"/>
    <property type="match status" value="1"/>
</dbReference>
<keyword evidence="2" id="KW-0472">Membrane</keyword>
<evidence type="ECO:0000256" key="3">
    <source>
        <dbReference type="ARBA" id="ARBA00022741"/>
    </source>
</evidence>
<comment type="caution">
    <text evidence="6">The sequence shown here is derived from an EMBL/GenBank/DDBJ whole genome shotgun (WGS) entry which is preliminary data.</text>
</comment>
<evidence type="ECO:0000256" key="1">
    <source>
        <dbReference type="ARBA" id="ARBA00022448"/>
    </source>
</evidence>
<dbReference type="InterPro" id="IPR027417">
    <property type="entry name" value="P-loop_NTPase"/>
</dbReference>
<dbReference type="InterPro" id="IPR003593">
    <property type="entry name" value="AAA+_ATPase"/>
</dbReference>
<organism evidence="6 7">
    <name type="scientific">Herbaspirillum chlorophenolicum</name>
    <dbReference type="NCBI Taxonomy" id="211589"/>
    <lineage>
        <taxon>Bacteria</taxon>
        <taxon>Pseudomonadati</taxon>
        <taxon>Pseudomonadota</taxon>
        <taxon>Betaproteobacteria</taxon>
        <taxon>Burkholderiales</taxon>
        <taxon>Oxalobacteraceae</taxon>
        <taxon>Herbaspirillum</taxon>
    </lineage>
</organism>
<dbReference type="CDD" id="cd03301">
    <property type="entry name" value="ABC_MalK_N"/>
    <property type="match status" value="1"/>
</dbReference>
<proteinExistence type="predicted"/>
<evidence type="ECO:0000256" key="4">
    <source>
        <dbReference type="ARBA" id="ARBA00022840"/>
    </source>
</evidence>
<dbReference type="PANTHER" id="PTHR43875">
    <property type="entry name" value="MALTODEXTRIN IMPORT ATP-BINDING PROTEIN MSMX"/>
    <property type="match status" value="1"/>
</dbReference>
<keyword evidence="7" id="KW-1185">Reference proteome</keyword>
<protein>
    <submittedName>
        <fullName evidence="6">ABC transporter ATP-binding protein</fullName>
    </submittedName>
</protein>
<dbReference type="InterPro" id="IPR003439">
    <property type="entry name" value="ABC_transporter-like_ATP-bd"/>
</dbReference>
<dbReference type="InterPro" id="IPR013611">
    <property type="entry name" value="Transp-assoc_OB_typ2"/>
</dbReference>
<dbReference type="SMART" id="SM00382">
    <property type="entry name" value="AAA"/>
    <property type="match status" value="1"/>
</dbReference>
<gene>
    <name evidence="6" type="ORF">ACIPEN_09045</name>
</gene>